<evidence type="ECO:0000313" key="7">
    <source>
        <dbReference type="Proteomes" id="UP000095751"/>
    </source>
</evidence>
<feature type="region of interest" description="Disordered" evidence="4">
    <location>
        <begin position="147"/>
        <end position="179"/>
    </location>
</feature>
<dbReference type="EMBL" id="KV784354">
    <property type="protein sequence ID" value="OEU21454.1"/>
    <property type="molecule type" value="Genomic_DNA"/>
</dbReference>
<feature type="compositionally biased region" description="Low complexity" evidence="4">
    <location>
        <begin position="162"/>
        <end position="179"/>
    </location>
</feature>
<keyword evidence="2" id="KW-0378">Hydrolase</keyword>
<dbReference type="AlphaFoldDB" id="A0A1E7FTK7"/>
<feature type="domain" description="Helicase ATP-binding" evidence="5">
    <location>
        <begin position="192"/>
        <end position="619"/>
    </location>
</feature>
<dbReference type="GO" id="GO:0016787">
    <property type="term" value="F:hydrolase activity"/>
    <property type="evidence" value="ECO:0007669"/>
    <property type="project" value="UniProtKB-KW"/>
</dbReference>
<evidence type="ECO:0000313" key="6">
    <source>
        <dbReference type="EMBL" id="OEU21454.1"/>
    </source>
</evidence>
<dbReference type="GO" id="GO:0008094">
    <property type="term" value="F:ATP-dependent activity, acting on DNA"/>
    <property type="evidence" value="ECO:0007669"/>
    <property type="project" value="TreeGrafter"/>
</dbReference>
<evidence type="ECO:0000256" key="4">
    <source>
        <dbReference type="SAM" id="MobiDB-lite"/>
    </source>
</evidence>
<dbReference type="GO" id="GO:0005634">
    <property type="term" value="C:nucleus"/>
    <property type="evidence" value="ECO:0007669"/>
    <property type="project" value="TreeGrafter"/>
</dbReference>
<evidence type="ECO:0000256" key="1">
    <source>
        <dbReference type="ARBA" id="ARBA00022741"/>
    </source>
</evidence>
<sequence>MSLIIMNAKDDDSVDAQHQATSSTTTTATTISSSRHDIMSLVVNNAEEEEEEEDVGVDAPSRRAATSNSASPTSSSSSSSSFGILNLFLGRTPEVMWDLLTVRELVNLRCISKTFRNKIENNFEYLYCRDGKDYVVPYPGFPGLLKHNNGGRAGDNDDGDKGNNNINNVHNNDGWSENNNNDDYGVDAISNSRAGLYPHQLASLRAMYEMENRSNHFGALRGGVLGDAPGLGKTITSLALISSTAGIRPRSPPEFWNTNDIQEGWNCFRINPAARIEILKCLKPVRDQLSRYCPDELDYITVPFNDGNKNNDQNRFPTLKSYEEYIYRLLRKGEGRYGVRKGEGRYGGLRYTSFADSSTWELVRQNLLDLQMGMDKRNRKLMMSMEGRRLLLERRLIPTSATLLVVPDALFEHWFQQIQQHLYLPIFADDEQENQYGTGARTKPIFVDDGQEHPHGTRATKNIARGVVYLDGLGDLADVTVGDKVLDNTSAMKGPILSSHQLSGYLIVIITFSRCKKEVRDGRVVVQNNNENKRKRYGESSNLTHHGSPLLQLRWLRLMVDEGHQLETDTSLIEFINEVAAERRWVISGTPLVGNEDHPKYNANALDQLQRIQYFLRHPLYGFSKSNEDVRKAWEKEVKIPFLKKKNRDKILHVLKEIMVMHRKEDLKLPEPIFQQIEVEVDIPIEVESTILQSSPISLLDLGLQNYLYSPEFQSLVDKAMATYILNTIHASRTAQRQVCNNRQAFSCDRRPIKAVVYSSSNKDLLSVSDSILRKLGFAHEHVAELYENSSIGDMSSELERFRHGVSTYRKCPLCKHENGMLQSRCDNDLMEVVSIESKQRFLIEPQRVLNTINVPFARLGGESLNNYTKSRKFWRVGDKLNVDIRDPHPILPKRESEKNWKEYGSDKCKKLATEQKYEGRDWYFGPLPANVINFEQPGTMEVELVKWQKCGNFHSSRWYKGPRFGDAPAAKRKEDTFLLCLDANLSAGLDLSFVTHIFLLEAINDAALLEQVTSRAHRLGATGPVTIDTIHVFYKCSEGFQESVFQSSSTKIQTTRKTKKLPSIYDNQNREKSLNKIVCHHCYRQFDSYPLAEEHERSLCKRNPSNTVTIDRYHLSSVYKEIRPPLPMLSSSVTTA</sequence>
<reference evidence="6 7" key="1">
    <citation type="submission" date="2016-09" db="EMBL/GenBank/DDBJ databases">
        <title>Extensive genetic diversity and differential bi-allelic expression allows diatom success in the polar Southern Ocean.</title>
        <authorList>
            <consortium name="DOE Joint Genome Institute"/>
            <person name="Mock T."/>
            <person name="Otillar R.P."/>
            <person name="Strauss J."/>
            <person name="Dupont C."/>
            <person name="Frickenhaus S."/>
            <person name="Maumus F."/>
            <person name="Mcmullan M."/>
            <person name="Sanges R."/>
            <person name="Schmutz J."/>
            <person name="Toseland A."/>
            <person name="Valas R."/>
            <person name="Veluchamy A."/>
            <person name="Ward B.J."/>
            <person name="Allen A."/>
            <person name="Barry K."/>
            <person name="Falciatore A."/>
            <person name="Ferrante M."/>
            <person name="Fortunato A.E."/>
            <person name="Gloeckner G."/>
            <person name="Gruber A."/>
            <person name="Hipkin R."/>
            <person name="Janech M."/>
            <person name="Kroth P."/>
            <person name="Leese F."/>
            <person name="Lindquist E."/>
            <person name="Lyon B.R."/>
            <person name="Martin J."/>
            <person name="Mayer C."/>
            <person name="Parker M."/>
            <person name="Quesneville H."/>
            <person name="Raymond J."/>
            <person name="Uhlig C."/>
            <person name="Valentin K.U."/>
            <person name="Worden A.Z."/>
            <person name="Armbrust E.V."/>
            <person name="Bowler C."/>
            <person name="Green B."/>
            <person name="Moulton V."/>
            <person name="Van Oosterhout C."/>
            <person name="Grigoriev I."/>
        </authorList>
    </citation>
    <scope>NUCLEOTIDE SEQUENCE [LARGE SCALE GENOMIC DNA]</scope>
    <source>
        <strain evidence="6 7">CCMP1102</strain>
    </source>
</reference>
<keyword evidence="1" id="KW-0547">Nucleotide-binding</keyword>
<organism evidence="6 7">
    <name type="scientific">Fragilariopsis cylindrus CCMP1102</name>
    <dbReference type="NCBI Taxonomy" id="635003"/>
    <lineage>
        <taxon>Eukaryota</taxon>
        <taxon>Sar</taxon>
        <taxon>Stramenopiles</taxon>
        <taxon>Ochrophyta</taxon>
        <taxon>Bacillariophyta</taxon>
        <taxon>Bacillariophyceae</taxon>
        <taxon>Bacillariophycidae</taxon>
        <taxon>Bacillariales</taxon>
        <taxon>Bacillariaceae</taxon>
        <taxon>Fragilariopsis</taxon>
    </lineage>
</organism>
<dbReference type="SMART" id="SM00487">
    <property type="entry name" value="DEXDc"/>
    <property type="match status" value="1"/>
</dbReference>
<dbReference type="InterPro" id="IPR014001">
    <property type="entry name" value="Helicase_ATP-bd"/>
</dbReference>
<feature type="compositionally biased region" description="Low complexity" evidence="4">
    <location>
        <begin position="62"/>
        <end position="81"/>
    </location>
</feature>
<feature type="compositionally biased region" description="Acidic residues" evidence="4">
    <location>
        <begin position="46"/>
        <end position="56"/>
    </location>
</feature>
<proteinExistence type="predicted"/>
<evidence type="ECO:0000259" key="5">
    <source>
        <dbReference type="SMART" id="SM00487"/>
    </source>
</evidence>
<dbReference type="InParanoid" id="A0A1E7FTK7"/>
<dbReference type="GO" id="GO:0006281">
    <property type="term" value="P:DNA repair"/>
    <property type="evidence" value="ECO:0007669"/>
    <property type="project" value="TreeGrafter"/>
</dbReference>
<keyword evidence="7" id="KW-1185">Reference proteome</keyword>
<dbReference type="SUPFAM" id="SSF52540">
    <property type="entry name" value="P-loop containing nucleoside triphosphate hydrolases"/>
    <property type="match status" value="2"/>
</dbReference>
<dbReference type="Gene3D" id="3.40.50.300">
    <property type="entry name" value="P-loop containing nucleotide triphosphate hydrolases"/>
    <property type="match status" value="1"/>
</dbReference>
<keyword evidence="3" id="KW-0067">ATP-binding</keyword>
<feature type="region of interest" description="Disordered" evidence="4">
    <location>
        <begin position="8"/>
        <end position="32"/>
    </location>
</feature>
<name>A0A1E7FTK7_9STRA</name>
<dbReference type="Proteomes" id="UP000095751">
    <property type="component" value="Unassembled WGS sequence"/>
</dbReference>
<dbReference type="InterPro" id="IPR027417">
    <property type="entry name" value="P-loop_NTPase"/>
</dbReference>
<dbReference type="KEGG" id="fcy:FRACYDRAFT_235080"/>
<dbReference type="GO" id="GO:0005524">
    <property type="term" value="F:ATP binding"/>
    <property type="evidence" value="ECO:0007669"/>
    <property type="project" value="UniProtKB-KW"/>
</dbReference>
<accession>A0A1E7FTK7</accession>
<feature type="compositionally biased region" description="Low complexity" evidence="4">
    <location>
        <begin position="20"/>
        <end position="32"/>
    </location>
</feature>
<dbReference type="OrthoDB" id="448448at2759"/>
<dbReference type="InterPro" id="IPR000330">
    <property type="entry name" value="SNF2_N"/>
</dbReference>
<evidence type="ECO:0000256" key="2">
    <source>
        <dbReference type="ARBA" id="ARBA00022801"/>
    </source>
</evidence>
<dbReference type="PANTHER" id="PTHR45626:SF14">
    <property type="entry name" value="ATP-DEPENDENT DNA HELICASE (EUROFUNG)"/>
    <property type="match status" value="1"/>
</dbReference>
<evidence type="ECO:0000256" key="3">
    <source>
        <dbReference type="ARBA" id="ARBA00022840"/>
    </source>
</evidence>
<dbReference type="PANTHER" id="PTHR45626">
    <property type="entry name" value="TRANSCRIPTION TERMINATION FACTOR 2-RELATED"/>
    <property type="match status" value="1"/>
</dbReference>
<dbReference type="InterPro" id="IPR050628">
    <property type="entry name" value="SNF2_RAD54_helicase_TF"/>
</dbReference>
<feature type="region of interest" description="Disordered" evidence="4">
    <location>
        <begin position="45"/>
        <end position="81"/>
    </location>
</feature>
<gene>
    <name evidence="6" type="ORF">FRACYDRAFT_235080</name>
</gene>
<protein>
    <recommendedName>
        <fullName evidence="5">Helicase ATP-binding domain-containing protein</fullName>
    </recommendedName>
</protein>
<dbReference type="Pfam" id="PF00176">
    <property type="entry name" value="SNF2-rel_dom"/>
    <property type="match status" value="1"/>
</dbReference>
<dbReference type="Gene3D" id="3.40.50.10810">
    <property type="entry name" value="Tandem AAA-ATPase domain"/>
    <property type="match status" value="2"/>
</dbReference>
<dbReference type="InterPro" id="IPR038718">
    <property type="entry name" value="SNF2-like_sf"/>
</dbReference>